<dbReference type="RefSeq" id="WP_163053334.1">
    <property type="nucleotide sequence ID" value="NZ_JAAGLI010000112.1"/>
</dbReference>
<dbReference type="Proteomes" id="UP000475532">
    <property type="component" value="Unassembled WGS sequence"/>
</dbReference>
<gene>
    <name evidence="4" type="ORF">G3I70_04310</name>
</gene>
<dbReference type="GO" id="GO:0015074">
    <property type="term" value="P:DNA integration"/>
    <property type="evidence" value="ECO:0007669"/>
    <property type="project" value="InterPro"/>
</dbReference>
<dbReference type="EMBL" id="JAAGLI010000112">
    <property type="protein sequence ID" value="NEA21723.1"/>
    <property type="molecule type" value="Genomic_DNA"/>
</dbReference>
<dbReference type="Gene3D" id="1.10.150.130">
    <property type="match status" value="1"/>
</dbReference>
<dbReference type="AlphaFoldDB" id="A0A6L9QAR1"/>
<dbReference type="Pfam" id="PF14659">
    <property type="entry name" value="Phage_int_SAM_3"/>
    <property type="match status" value="1"/>
</dbReference>
<evidence type="ECO:0000313" key="5">
    <source>
        <dbReference type="Proteomes" id="UP000475532"/>
    </source>
</evidence>
<reference evidence="4 5" key="1">
    <citation type="submission" date="2020-01" db="EMBL/GenBank/DDBJ databases">
        <title>Insect and environment-associated Actinomycetes.</title>
        <authorList>
            <person name="Currrie C."/>
            <person name="Chevrette M."/>
            <person name="Carlson C."/>
            <person name="Stubbendieck R."/>
            <person name="Wendt-Pienkowski E."/>
        </authorList>
    </citation>
    <scope>NUCLEOTIDE SEQUENCE [LARGE SCALE GENOMIC DNA]</scope>
    <source>
        <strain evidence="4 5">SID10258</strain>
    </source>
</reference>
<sequence length="246" mass="28179">MVDHLRDRFGVEPVCRVLNLCPSTYGRETKQAALNWGNDQEAQIRRDGWHDPRERAALLADWVELWWAGQDIEPTTELKYRYLIDHHILPAFGSRPVNTFTSPEEIVAWEKRTRGRGFSHRTASDARSMLGTILGDAKDRGLLPVNIAEKRKGRGRKRARRAHGARGPEKAWATPLQVLLLAERCGLLSGREDDFVLVVLTAYTGMRWGEVMGLQRPFCRLDHVQVDWQLREYSGRLEMAPPKDDS</sequence>
<dbReference type="InterPro" id="IPR011010">
    <property type="entry name" value="DNA_brk_join_enz"/>
</dbReference>
<evidence type="ECO:0000256" key="1">
    <source>
        <dbReference type="ARBA" id="ARBA00023125"/>
    </source>
</evidence>
<dbReference type="InterPro" id="IPR010998">
    <property type="entry name" value="Integrase_recombinase_N"/>
</dbReference>
<evidence type="ECO:0000313" key="4">
    <source>
        <dbReference type="EMBL" id="NEA21723.1"/>
    </source>
</evidence>
<name>A0A6L9QAR1_9ACTN</name>
<dbReference type="SUPFAM" id="SSF56349">
    <property type="entry name" value="DNA breaking-rejoining enzymes"/>
    <property type="match status" value="1"/>
</dbReference>
<comment type="caution">
    <text evidence="4">The sequence shown here is derived from an EMBL/GenBank/DDBJ whole genome shotgun (WGS) entry which is preliminary data.</text>
</comment>
<dbReference type="InterPro" id="IPR004107">
    <property type="entry name" value="Integrase_SAM-like_N"/>
</dbReference>
<dbReference type="GO" id="GO:0003677">
    <property type="term" value="F:DNA binding"/>
    <property type="evidence" value="ECO:0007669"/>
    <property type="project" value="UniProtKB-UniRule"/>
</dbReference>
<dbReference type="InterPro" id="IPR044068">
    <property type="entry name" value="CB"/>
</dbReference>
<organism evidence="4 5">
    <name type="scientific">Actinomadura bangladeshensis</name>
    <dbReference type="NCBI Taxonomy" id="453573"/>
    <lineage>
        <taxon>Bacteria</taxon>
        <taxon>Bacillati</taxon>
        <taxon>Actinomycetota</taxon>
        <taxon>Actinomycetes</taxon>
        <taxon>Streptosporangiales</taxon>
        <taxon>Thermomonosporaceae</taxon>
        <taxon>Actinomadura</taxon>
    </lineage>
</organism>
<keyword evidence="1 2" id="KW-0238">DNA-binding</keyword>
<dbReference type="PROSITE" id="PS51900">
    <property type="entry name" value="CB"/>
    <property type="match status" value="1"/>
</dbReference>
<evidence type="ECO:0000259" key="3">
    <source>
        <dbReference type="PROSITE" id="PS51900"/>
    </source>
</evidence>
<evidence type="ECO:0000256" key="2">
    <source>
        <dbReference type="PROSITE-ProRule" id="PRU01248"/>
    </source>
</evidence>
<proteinExistence type="predicted"/>
<accession>A0A6L9QAR1</accession>
<feature type="domain" description="Core-binding (CB)" evidence="3">
    <location>
        <begin position="57"/>
        <end position="138"/>
    </location>
</feature>
<protein>
    <recommendedName>
        <fullName evidence="3">Core-binding (CB) domain-containing protein</fullName>
    </recommendedName>
</protein>